<gene>
    <name evidence="2" type="ORF">HNP98_001158</name>
</gene>
<dbReference type="Proteomes" id="UP000779507">
    <property type="component" value="Unassembled WGS sequence"/>
</dbReference>
<evidence type="ECO:0000256" key="1">
    <source>
        <dbReference type="SAM" id="SignalP"/>
    </source>
</evidence>
<comment type="caution">
    <text evidence="2">The sequence shown here is derived from an EMBL/GenBank/DDBJ whole genome shotgun (WGS) entry which is preliminary data.</text>
</comment>
<keyword evidence="3" id="KW-1185">Reference proteome</keyword>
<sequence length="120" mass="13416">MKPANLFLLLLGLSLAFSAKSQVAPLPDELVKVKTPSIDIAETLRHSANPRYMVLERVTHAYHQPADTASGRYFKLWPGTKVYIRDWAPDGLLIDLGFGSGEKYYLPNNSVKGLRVFVEI</sequence>
<protein>
    <submittedName>
        <fullName evidence="2">Uncharacterized protein</fullName>
    </submittedName>
</protein>
<name>A0ABX2FMU6_9BACT</name>
<evidence type="ECO:0000313" key="2">
    <source>
        <dbReference type="EMBL" id="NRT18341.1"/>
    </source>
</evidence>
<organism evidence="2 3">
    <name type="scientific">Hymenobacter caeli</name>
    <dbReference type="NCBI Taxonomy" id="2735894"/>
    <lineage>
        <taxon>Bacteria</taxon>
        <taxon>Pseudomonadati</taxon>
        <taxon>Bacteroidota</taxon>
        <taxon>Cytophagia</taxon>
        <taxon>Cytophagales</taxon>
        <taxon>Hymenobacteraceae</taxon>
        <taxon>Hymenobacter</taxon>
    </lineage>
</organism>
<feature type="signal peptide" evidence="1">
    <location>
        <begin position="1"/>
        <end position="23"/>
    </location>
</feature>
<dbReference type="EMBL" id="JABSNP010000004">
    <property type="protein sequence ID" value="NRT18341.1"/>
    <property type="molecule type" value="Genomic_DNA"/>
</dbReference>
<accession>A0ABX2FMU6</accession>
<reference evidence="2 3" key="1">
    <citation type="submission" date="2020-05" db="EMBL/GenBank/DDBJ databases">
        <title>Genomic Encyclopedia of Type Strains, Phase IV (KMG-V): Genome sequencing to study the core and pangenomes of soil and plant-associated prokaryotes.</title>
        <authorList>
            <person name="Whitman W."/>
        </authorList>
    </citation>
    <scope>NUCLEOTIDE SEQUENCE [LARGE SCALE GENOMIC DNA]</scope>
    <source>
        <strain evidence="2 3">9A</strain>
    </source>
</reference>
<keyword evidence="1" id="KW-0732">Signal</keyword>
<feature type="chain" id="PRO_5045657817" evidence="1">
    <location>
        <begin position="24"/>
        <end position="120"/>
    </location>
</feature>
<proteinExistence type="predicted"/>
<evidence type="ECO:0000313" key="3">
    <source>
        <dbReference type="Proteomes" id="UP000779507"/>
    </source>
</evidence>
<dbReference type="RefSeq" id="WP_173809087.1">
    <property type="nucleotide sequence ID" value="NZ_JABSNP010000004.1"/>
</dbReference>